<dbReference type="RefSeq" id="WP_047905240.1">
    <property type="nucleotide sequence ID" value="NZ_CP011807.3"/>
</dbReference>
<dbReference type="PATRIC" id="fig|656179.3.peg.628"/>
<dbReference type="KEGG" id="pfg:AB870_02845"/>
<proteinExistence type="predicted"/>
<dbReference type="OrthoDB" id="9989395at2"/>
<dbReference type="AlphaFoldDB" id="A0A0H3WRX5"/>
<reference evidence="1" key="1">
    <citation type="submission" date="2016-06" db="EMBL/GenBank/DDBJ databases">
        <title>Complete Genome Sequence of Pandoraea faecigallinarum DSM-23572.</title>
        <authorList>
            <person name="Yong D."/>
            <person name="Ee R."/>
            <person name="Lim Y.-L."/>
            <person name="Yin W.-F."/>
            <person name="Chan K.-G."/>
        </authorList>
    </citation>
    <scope>NUCLEOTIDE SEQUENCE</scope>
    <source>
        <strain evidence="1">DSM 23572</strain>
    </source>
</reference>
<name>A0A0H3WRX5_9BURK</name>
<dbReference type="STRING" id="656179.AB870_02845"/>
<organism evidence="1 2">
    <name type="scientific">Pandoraea faecigallinarum</name>
    <dbReference type="NCBI Taxonomy" id="656179"/>
    <lineage>
        <taxon>Bacteria</taxon>
        <taxon>Pseudomonadati</taxon>
        <taxon>Pseudomonadota</taxon>
        <taxon>Betaproteobacteria</taxon>
        <taxon>Burkholderiales</taxon>
        <taxon>Burkholderiaceae</taxon>
        <taxon>Pandoraea</taxon>
    </lineage>
</organism>
<accession>A0A0H3WRX5</accession>
<dbReference type="EMBL" id="CP011807">
    <property type="protein sequence ID" value="AKM29296.1"/>
    <property type="molecule type" value="Genomic_DNA"/>
</dbReference>
<dbReference type="Proteomes" id="UP000035651">
    <property type="component" value="Chromosome"/>
</dbReference>
<evidence type="ECO:0000313" key="1">
    <source>
        <dbReference type="EMBL" id="AKM29296.1"/>
    </source>
</evidence>
<gene>
    <name evidence="1" type="ORF">AB870_02845</name>
</gene>
<sequence length="62" mass="6827">MTVADLIEELNKHPQHHVVVMQIDSDDYEGNPFVDLVAVEEVGTEDGFYNAGPVVTLRSGND</sequence>
<keyword evidence="2" id="KW-1185">Reference proteome</keyword>
<protein>
    <submittedName>
        <fullName evidence="1">Uncharacterized protein</fullName>
    </submittedName>
</protein>
<evidence type="ECO:0000313" key="2">
    <source>
        <dbReference type="Proteomes" id="UP000035651"/>
    </source>
</evidence>